<keyword evidence="5 7" id="KW-1133">Transmembrane helix</keyword>
<keyword evidence="2" id="KW-0813">Transport</keyword>
<keyword evidence="10" id="KW-1185">Reference proteome</keyword>
<feature type="transmembrane region" description="Helical" evidence="7">
    <location>
        <begin position="305"/>
        <end position="324"/>
    </location>
</feature>
<evidence type="ECO:0000256" key="1">
    <source>
        <dbReference type="ARBA" id="ARBA00004651"/>
    </source>
</evidence>
<dbReference type="PROSITE" id="PS50850">
    <property type="entry name" value="MFS"/>
    <property type="match status" value="1"/>
</dbReference>
<feature type="transmembrane region" description="Helical" evidence="7">
    <location>
        <begin position="76"/>
        <end position="94"/>
    </location>
</feature>
<comment type="caution">
    <text evidence="9">The sequence shown here is derived from an EMBL/GenBank/DDBJ whole genome shotgun (WGS) entry which is preliminary data.</text>
</comment>
<evidence type="ECO:0000256" key="3">
    <source>
        <dbReference type="ARBA" id="ARBA00022475"/>
    </source>
</evidence>
<feature type="transmembrane region" description="Helical" evidence="7">
    <location>
        <begin position="281"/>
        <end position="299"/>
    </location>
</feature>
<gene>
    <name evidence="9" type="ORF">EDM59_20760</name>
</gene>
<feature type="transmembrane region" description="Helical" evidence="7">
    <location>
        <begin position="134"/>
        <end position="156"/>
    </location>
</feature>
<dbReference type="InterPro" id="IPR020846">
    <property type="entry name" value="MFS_dom"/>
</dbReference>
<organism evidence="9 10">
    <name type="scientific">Brevibacillus nitrificans</name>
    <dbReference type="NCBI Taxonomy" id="651560"/>
    <lineage>
        <taxon>Bacteria</taxon>
        <taxon>Bacillati</taxon>
        <taxon>Bacillota</taxon>
        <taxon>Bacilli</taxon>
        <taxon>Bacillales</taxon>
        <taxon>Paenibacillaceae</taxon>
        <taxon>Brevibacillus</taxon>
    </lineage>
</organism>
<protein>
    <submittedName>
        <fullName evidence="9">MFS transporter</fullName>
    </submittedName>
</protein>
<dbReference type="AlphaFoldDB" id="A0A3M8D3V7"/>
<dbReference type="EMBL" id="RHHU01000012">
    <property type="protein sequence ID" value="RNB82583.1"/>
    <property type="molecule type" value="Genomic_DNA"/>
</dbReference>
<keyword evidence="6 7" id="KW-0472">Membrane</keyword>
<feature type="transmembrane region" description="Helical" evidence="7">
    <location>
        <begin position="336"/>
        <end position="362"/>
    </location>
</feature>
<dbReference type="Proteomes" id="UP000269573">
    <property type="component" value="Unassembled WGS sequence"/>
</dbReference>
<dbReference type="CDD" id="cd06173">
    <property type="entry name" value="MFS_MefA_like"/>
    <property type="match status" value="1"/>
</dbReference>
<comment type="subcellular location">
    <subcellularLocation>
        <location evidence="1">Cell membrane</location>
        <topology evidence="1">Multi-pass membrane protein</topology>
    </subcellularLocation>
</comment>
<dbReference type="GO" id="GO:0005886">
    <property type="term" value="C:plasma membrane"/>
    <property type="evidence" value="ECO:0007669"/>
    <property type="project" value="UniProtKB-SubCell"/>
</dbReference>
<keyword evidence="3" id="KW-1003">Cell membrane</keyword>
<evidence type="ECO:0000313" key="9">
    <source>
        <dbReference type="EMBL" id="RNB82583.1"/>
    </source>
</evidence>
<dbReference type="PANTHER" id="PTHR43266">
    <property type="entry name" value="MACROLIDE-EFFLUX PROTEIN"/>
    <property type="match status" value="1"/>
</dbReference>
<evidence type="ECO:0000256" key="6">
    <source>
        <dbReference type="ARBA" id="ARBA00023136"/>
    </source>
</evidence>
<feature type="transmembrane region" description="Helical" evidence="7">
    <location>
        <begin position="368"/>
        <end position="391"/>
    </location>
</feature>
<feature type="transmembrane region" description="Helical" evidence="7">
    <location>
        <begin position="44"/>
        <end position="64"/>
    </location>
</feature>
<keyword evidence="4 7" id="KW-0812">Transmembrane</keyword>
<evidence type="ECO:0000256" key="7">
    <source>
        <dbReference type="SAM" id="Phobius"/>
    </source>
</evidence>
<evidence type="ECO:0000256" key="2">
    <source>
        <dbReference type="ARBA" id="ARBA00022448"/>
    </source>
</evidence>
<name>A0A3M8D3V7_9BACL</name>
<feature type="transmembrane region" description="Helical" evidence="7">
    <location>
        <begin position="12"/>
        <end position="32"/>
    </location>
</feature>
<evidence type="ECO:0000256" key="4">
    <source>
        <dbReference type="ARBA" id="ARBA00022692"/>
    </source>
</evidence>
<dbReference type="GO" id="GO:0022857">
    <property type="term" value="F:transmembrane transporter activity"/>
    <property type="evidence" value="ECO:0007669"/>
    <property type="project" value="InterPro"/>
</dbReference>
<dbReference type="Gene3D" id="1.20.1250.20">
    <property type="entry name" value="MFS general substrate transporter like domains"/>
    <property type="match status" value="1"/>
</dbReference>
<evidence type="ECO:0000259" key="8">
    <source>
        <dbReference type="PROSITE" id="PS50850"/>
    </source>
</evidence>
<feature type="transmembrane region" description="Helical" evidence="7">
    <location>
        <begin position="162"/>
        <end position="183"/>
    </location>
</feature>
<sequence>MLHNRYVRTIIFSRTFLQLGVWIRNFAILLYVSDLTHNDPLYVSLISVVEYAPIFLFAIIGGTFADRWRPKRTMVLCDLLSSLSLFAVLVALVYGSWHALLLATLFSSIMSQFSQPSAMKIFKQHVPHAQLQSVMAMFQSLMAIFMVIGPVVGTYLYQKYGIHVSLILTGLLFFASGITLISLPKDASDQEAAGKRANFKQELLEGLQYVWNNRTLRTLGGTFAAAGLAVGIIQPLMIFVAIENLGMDKEFIRWPLMINGAAMLVGGALIMGVAKKVKPQSLLALGLAVSTVTTIWVGLSHSVWITLLLQAVSGLIYPCIQVGINTMIMQNTQVEFIGRVGGAMTPIFMGMMVVGMSAAGIVKDLLSLGAVYTFSGFLFLIGALLLLPIILPRKQQEKIGHAQEK</sequence>
<dbReference type="InterPro" id="IPR011701">
    <property type="entry name" value="MFS"/>
</dbReference>
<dbReference type="PANTHER" id="PTHR43266:SF8">
    <property type="entry name" value="MACROLIDE-EFFLUX PROTEIN"/>
    <property type="match status" value="1"/>
</dbReference>
<dbReference type="InterPro" id="IPR036259">
    <property type="entry name" value="MFS_trans_sf"/>
</dbReference>
<dbReference type="Pfam" id="PF07690">
    <property type="entry name" value="MFS_1"/>
    <property type="match status" value="1"/>
</dbReference>
<evidence type="ECO:0000256" key="5">
    <source>
        <dbReference type="ARBA" id="ARBA00022989"/>
    </source>
</evidence>
<accession>A0A3M8D3V7</accession>
<reference evidence="9 10" key="1">
    <citation type="submission" date="2018-10" db="EMBL/GenBank/DDBJ databases">
        <title>Phylogenomics of Brevibacillus.</title>
        <authorList>
            <person name="Dunlap C."/>
        </authorList>
    </citation>
    <scope>NUCLEOTIDE SEQUENCE [LARGE SCALE GENOMIC DNA]</scope>
    <source>
        <strain evidence="9 10">JCM 15774</strain>
    </source>
</reference>
<evidence type="ECO:0000313" key="10">
    <source>
        <dbReference type="Proteomes" id="UP000269573"/>
    </source>
</evidence>
<feature type="domain" description="Major facilitator superfamily (MFS) profile" evidence="8">
    <location>
        <begin position="1"/>
        <end position="394"/>
    </location>
</feature>
<proteinExistence type="predicted"/>
<feature type="transmembrane region" description="Helical" evidence="7">
    <location>
        <begin position="223"/>
        <end position="242"/>
    </location>
</feature>
<dbReference type="RefSeq" id="WP_122925365.1">
    <property type="nucleotide sequence ID" value="NZ_RHHU01000012.1"/>
</dbReference>
<feature type="transmembrane region" description="Helical" evidence="7">
    <location>
        <begin position="254"/>
        <end position="274"/>
    </location>
</feature>
<dbReference type="SUPFAM" id="SSF103473">
    <property type="entry name" value="MFS general substrate transporter"/>
    <property type="match status" value="1"/>
</dbReference>